<evidence type="ECO:0000256" key="1">
    <source>
        <dbReference type="SAM" id="Phobius"/>
    </source>
</evidence>
<reference evidence="2 3" key="1">
    <citation type="submission" date="2024-04" db="EMBL/GenBank/DDBJ databases">
        <title>Phyllosticta paracitricarpa is synonymous to the EU quarantine fungus P. citricarpa based on phylogenomic analyses.</title>
        <authorList>
            <consortium name="Lawrence Berkeley National Laboratory"/>
            <person name="Van Ingen-Buijs V.A."/>
            <person name="Van Westerhoven A.C."/>
            <person name="Haridas S."/>
            <person name="Skiadas P."/>
            <person name="Martin F."/>
            <person name="Groenewald J.Z."/>
            <person name="Crous P.W."/>
            <person name="Seidl M.F."/>
        </authorList>
    </citation>
    <scope>NUCLEOTIDE SEQUENCE [LARGE SCALE GENOMIC DNA]</scope>
    <source>
        <strain evidence="2 3">CBS 123371</strain>
    </source>
</reference>
<evidence type="ECO:0000313" key="3">
    <source>
        <dbReference type="Proteomes" id="UP001363622"/>
    </source>
</evidence>
<accession>A0ABR1KJC6</accession>
<name>A0ABR1KJC6_9PEZI</name>
<proteinExistence type="predicted"/>
<dbReference type="Proteomes" id="UP001363622">
    <property type="component" value="Unassembled WGS sequence"/>
</dbReference>
<evidence type="ECO:0008006" key="4">
    <source>
        <dbReference type="Google" id="ProtNLM"/>
    </source>
</evidence>
<keyword evidence="1" id="KW-0472">Membrane</keyword>
<feature type="transmembrane region" description="Helical" evidence="1">
    <location>
        <begin position="49"/>
        <end position="69"/>
    </location>
</feature>
<keyword evidence="1" id="KW-0812">Transmembrane</keyword>
<keyword evidence="1" id="KW-1133">Transmembrane helix</keyword>
<protein>
    <recommendedName>
        <fullName evidence="4">Secreted protein</fullName>
    </recommendedName>
</protein>
<evidence type="ECO:0000313" key="2">
    <source>
        <dbReference type="EMBL" id="KAK7515822.1"/>
    </source>
</evidence>
<keyword evidence="3" id="KW-1185">Reference proteome</keyword>
<dbReference type="EMBL" id="JBBPHU010000007">
    <property type="protein sequence ID" value="KAK7515822.1"/>
    <property type="molecule type" value="Genomic_DNA"/>
</dbReference>
<gene>
    <name evidence="2" type="ORF">IWZ03DRAFT_212450</name>
</gene>
<sequence>MMVSLRLFSSWHILFLFSRFLFRSFVQLACVQAGGFGDWHIIDSYRYGHGLGLGLGLGALETCVCVSWAM</sequence>
<comment type="caution">
    <text evidence="2">The sequence shown here is derived from an EMBL/GenBank/DDBJ whole genome shotgun (WGS) entry which is preliminary data.</text>
</comment>
<organism evidence="2 3">
    <name type="scientific">Phyllosticta citriasiana</name>
    <dbReference type="NCBI Taxonomy" id="595635"/>
    <lineage>
        <taxon>Eukaryota</taxon>
        <taxon>Fungi</taxon>
        <taxon>Dikarya</taxon>
        <taxon>Ascomycota</taxon>
        <taxon>Pezizomycotina</taxon>
        <taxon>Dothideomycetes</taxon>
        <taxon>Dothideomycetes incertae sedis</taxon>
        <taxon>Botryosphaeriales</taxon>
        <taxon>Phyllostictaceae</taxon>
        <taxon>Phyllosticta</taxon>
    </lineage>
</organism>